<proteinExistence type="predicted"/>
<evidence type="ECO:0000313" key="1">
    <source>
        <dbReference type="EMBL" id="CAI6361331.1"/>
    </source>
</evidence>
<dbReference type="EMBL" id="CARXXK010000003">
    <property type="protein sequence ID" value="CAI6361331.1"/>
    <property type="molecule type" value="Genomic_DNA"/>
</dbReference>
<keyword evidence="2" id="KW-1185">Reference proteome</keyword>
<dbReference type="AlphaFoldDB" id="A0AAV0X0Q5"/>
<comment type="caution">
    <text evidence="1">The sequence shown here is derived from an EMBL/GenBank/DDBJ whole genome shotgun (WGS) entry which is preliminary data.</text>
</comment>
<protein>
    <submittedName>
        <fullName evidence="1">Uncharacterized protein</fullName>
    </submittedName>
</protein>
<evidence type="ECO:0000313" key="2">
    <source>
        <dbReference type="Proteomes" id="UP001160148"/>
    </source>
</evidence>
<sequence length="115" mass="13411">MSSSDDDLLMASAAFVIMNSLLKKEEKKKRRHRRWWMTSTFKSRITYSGSNLLEDLRREDSGHFNNFCRMPPATFDVLLEMITPMIKKEDTNFRKAIPPQERLALTLHFLATGNS</sequence>
<accession>A0AAV0X0Q5</accession>
<dbReference type="Proteomes" id="UP001160148">
    <property type="component" value="Unassembled WGS sequence"/>
</dbReference>
<reference evidence="1 2" key="1">
    <citation type="submission" date="2023-01" db="EMBL/GenBank/DDBJ databases">
        <authorList>
            <person name="Whitehead M."/>
        </authorList>
    </citation>
    <scope>NUCLEOTIDE SEQUENCE [LARGE SCALE GENOMIC DNA]</scope>
</reference>
<gene>
    <name evidence="1" type="ORF">MEUPH1_LOCUS16529</name>
</gene>
<name>A0AAV0X0Q5_9HEMI</name>
<organism evidence="1 2">
    <name type="scientific">Macrosiphum euphorbiae</name>
    <name type="common">potato aphid</name>
    <dbReference type="NCBI Taxonomy" id="13131"/>
    <lineage>
        <taxon>Eukaryota</taxon>
        <taxon>Metazoa</taxon>
        <taxon>Ecdysozoa</taxon>
        <taxon>Arthropoda</taxon>
        <taxon>Hexapoda</taxon>
        <taxon>Insecta</taxon>
        <taxon>Pterygota</taxon>
        <taxon>Neoptera</taxon>
        <taxon>Paraneoptera</taxon>
        <taxon>Hemiptera</taxon>
        <taxon>Sternorrhyncha</taxon>
        <taxon>Aphidomorpha</taxon>
        <taxon>Aphidoidea</taxon>
        <taxon>Aphididae</taxon>
        <taxon>Macrosiphini</taxon>
        <taxon>Macrosiphum</taxon>
    </lineage>
</organism>